<accession>A0A6J5L884</accession>
<dbReference type="EMBL" id="LR796234">
    <property type="protein sequence ID" value="CAB4129446.1"/>
    <property type="molecule type" value="Genomic_DNA"/>
</dbReference>
<evidence type="ECO:0000313" key="1">
    <source>
        <dbReference type="EMBL" id="CAB4129446.1"/>
    </source>
</evidence>
<gene>
    <name evidence="1" type="ORF">UFOVP118_61</name>
</gene>
<proteinExistence type="predicted"/>
<name>A0A6J5L884_9CAUD</name>
<reference evidence="1" key="1">
    <citation type="submission" date="2020-04" db="EMBL/GenBank/DDBJ databases">
        <authorList>
            <person name="Chiriac C."/>
            <person name="Salcher M."/>
            <person name="Ghai R."/>
            <person name="Kavagutti S V."/>
        </authorList>
    </citation>
    <scope>NUCLEOTIDE SEQUENCE</scope>
</reference>
<organism evidence="1">
    <name type="scientific">uncultured Caudovirales phage</name>
    <dbReference type="NCBI Taxonomy" id="2100421"/>
    <lineage>
        <taxon>Viruses</taxon>
        <taxon>Duplodnaviria</taxon>
        <taxon>Heunggongvirae</taxon>
        <taxon>Uroviricota</taxon>
        <taxon>Caudoviricetes</taxon>
        <taxon>Peduoviridae</taxon>
        <taxon>Maltschvirus</taxon>
        <taxon>Maltschvirus maltsch</taxon>
    </lineage>
</organism>
<sequence length="419" mass="43281">MSTFTSPFTGTVVEPTDVSYYALSFTANTQLYWPAVVNPTQVPAARIMDCATSVAGLKIFLPQGNQGSVGSDILFRNTGSVAISIVDFSGDLSVTLSPGIARYFYLSDNTTEDGVWQNVTFGAGTSTADAASLQGAGLTTLVGKLAVTSNVVSISSVPTLNDNSRAVSYVWTSGAGTIPLPVAATITDGWWIGFRNGGTGTLTFTPTSPSTINGQTSININPNNSGFIYFQKSTGNYFTLGFAAEVNTTLTSATYDVDSIVGSSLSLVANAPNIQNYVALSGTRTTNLTVTLPNITQMYALINATTSAGYSITFVISGTSASITLPAGQVAVVVASGNALYIISQTTTNIFYGPYGSASVPTFSFTLDSTSGMYMVGSKILALSANATNILTLNGTNTSSLQVSTPATFNAALISGGSF</sequence>
<protein>
    <submittedName>
        <fullName evidence="1">Uncharacterized protein</fullName>
    </submittedName>
</protein>